<sequence length="110" mass="12767">DSTNLNFYYQPPLNESLNLSNYDFVNETHAIKNGSTVFYQPIDVIGSYAVYHSSKRDNKYKTGKAFHIYRPKIIDANDEWVWGVMNISNSVLSITIDQDWLNNAVYPIQR</sequence>
<gene>
    <name evidence="1" type="ORF">S12H4_43432</name>
</gene>
<protein>
    <submittedName>
        <fullName evidence="1">Uncharacterized protein</fullName>
    </submittedName>
</protein>
<organism evidence="1">
    <name type="scientific">marine sediment metagenome</name>
    <dbReference type="NCBI Taxonomy" id="412755"/>
    <lineage>
        <taxon>unclassified sequences</taxon>
        <taxon>metagenomes</taxon>
        <taxon>ecological metagenomes</taxon>
    </lineage>
</organism>
<proteinExistence type="predicted"/>
<accession>X1V6D7</accession>
<dbReference type="EMBL" id="BARW01026652">
    <property type="protein sequence ID" value="GAJ07831.1"/>
    <property type="molecule type" value="Genomic_DNA"/>
</dbReference>
<reference evidence="1" key="1">
    <citation type="journal article" date="2014" name="Front. Microbiol.">
        <title>High frequency of phylogenetically diverse reductive dehalogenase-homologous genes in deep subseafloor sedimentary metagenomes.</title>
        <authorList>
            <person name="Kawai M."/>
            <person name="Futagami T."/>
            <person name="Toyoda A."/>
            <person name="Takaki Y."/>
            <person name="Nishi S."/>
            <person name="Hori S."/>
            <person name="Arai W."/>
            <person name="Tsubouchi T."/>
            <person name="Morono Y."/>
            <person name="Uchiyama I."/>
            <person name="Ito T."/>
            <person name="Fujiyama A."/>
            <person name="Inagaki F."/>
            <person name="Takami H."/>
        </authorList>
    </citation>
    <scope>NUCLEOTIDE SEQUENCE</scope>
    <source>
        <strain evidence="1">Expedition CK06-06</strain>
    </source>
</reference>
<comment type="caution">
    <text evidence="1">The sequence shown here is derived from an EMBL/GenBank/DDBJ whole genome shotgun (WGS) entry which is preliminary data.</text>
</comment>
<dbReference type="AlphaFoldDB" id="X1V6D7"/>
<evidence type="ECO:0000313" key="1">
    <source>
        <dbReference type="EMBL" id="GAJ07831.1"/>
    </source>
</evidence>
<feature type="non-terminal residue" evidence="1">
    <location>
        <position position="1"/>
    </location>
</feature>
<name>X1V6D7_9ZZZZ</name>